<organism evidence="2 4">
    <name type="scientific">Phocaeicola vulgatus</name>
    <name type="common">Bacteroides vulgatus</name>
    <dbReference type="NCBI Taxonomy" id="821"/>
    <lineage>
        <taxon>Bacteria</taxon>
        <taxon>Pseudomonadati</taxon>
        <taxon>Bacteroidota</taxon>
        <taxon>Bacteroidia</taxon>
        <taxon>Bacteroidales</taxon>
        <taxon>Bacteroidaceae</taxon>
        <taxon>Phocaeicola</taxon>
    </lineage>
</organism>
<accession>A0A1H7J4L4</accession>
<evidence type="ECO:0000313" key="3">
    <source>
        <dbReference type="Proteomes" id="UP000326091"/>
    </source>
</evidence>
<evidence type="ECO:0000313" key="1">
    <source>
        <dbReference type="EMBL" id="QEW35332.1"/>
    </source>
</evidence>
<dbReference type="Proteomes" id="UP000326091">
    <property type="component" value="Chromosome"/>
</dbReference>
<protein>
    <submittedName>
        <fullName evidence="2">Uncharacterized protein</fullName>
    </submittedName>
</protein>
<evidence type="ECO:0000313" key="4">
    <source>
        <dbReference type="Proteomes" id="UP000408523"/>
    </source>
</evidence>
<dbReference type="EMBL" id="RWHZ01000032">
    <property type="protein sequence ID" value="TSE48228.1"/>
    <property type="molecule type" value="Genomic_DNA"/>
</dbReference>
<gene>
    <name evidence="2" type="ORF">EH214_02562</name>
    <name evidence="1" type="ORF">VIC01_00813</name>
</gene>
<dbReference type="EMBL" id="CP043529">
    <property type="protein sequence ID" value="QEW35332.1"/>
    <property type="molecule type" value="Genomic_DNA"/>
</dbReference>
<sequence>MWIIRLFFLPSLHLTDSKRDVVTEIFVSPRNGLFSFFRVEATKRNACSCRCWLYFLF</sequence>
<dbReference type="Proteomes" id="UP000408523">
    <property type="component" value="Unassembled WGS sequence"/>
</dbReference>
<reference evidence="2 4" key="1">
    <citation type="journal article" date="2019" name="Nat. Commun.">
        <title>Gram positive-like bacteriocins with broad spectrum anti-Bacteroidales activity encoded on mobile elements of the human gut microbiota.</title>
        <authorList>
            <person name="Bechon N."/>
            <person name="Coyne M.J.Jr."/>
            <person name="Laclare-Mceneany V."/>
            <person name="Chatzidaki-Livanis M."/>
            <person name="Ghigo J.-M."/>
            <person name="Comstock L.E."/>
        </authorList>
    </citation>
    <scope>NUCLEOTIDE SEQUENCE [LARGE SCALE GENOMIC DNA]</scope>
    <source>
        <strain evidence="2 4">CL01T12C17</strain>
    </source>
</reference>
<evidence type="ECO:0000313" key="2">
    <source>
        <dbReference type="EMBL" id="TSE48228.1"/>
    </source>
</evidence>
<proteinExistence type="predicted"/>
<dbReference type="AlphaFoldDB" id="A0A1H7J4L4"/>
<reference evidence="1 3" key="2">
    <citation type="submission" date="2019-09" db="EMBL/GenBank/DDBJ databases">
        <title>Commensal-derived Metabolites Govern Vibrio cholerae Pathogenesis in Host.</title>
        <authorList>
            <person name="Yoon S.S."/>
            <person name="Yoon M.Y."/>
        </authorList>
    </citation>
    <scope>NUCLEOTIDE SEQUENCE [LARGE SCALE GENOMIC DNA]</scope>
    <source>
        <strain evidence="1 3">VIC01</strain>
    </source>
</reference>
<name>A0A1H7J4L4_PHOVU</name>